<evidence type="ECO:0000256" key="8">
    <source>
        <dbReference type="ARBA" id="ARBA00029327"/>
    </source>
</evidence>
<dbReference type="PROSITE" id="PS00557">
    <property type="entry name" value="FMN_HYDROXY_ACID_DH_1"/>
    <property type="match status" value="1"/>
</dbReference>
<keyword evidence="3 10" id="KW-0285">Flavoprotein</keyword>
<organism evidence="12 13">
    <name type="scientific">Trichoplax adhaerens</name>
    <name type="common">Trichoplax reptans</name>
    <dbReference type="NCBI Taxonomy" id="10228"/>
    <lineage>
        <taxon>Eukaryota</taxon>
        <taxon>Metazoa</taxon>
        <taxon>Placozoa</taxon>
        <taxon>Uniplacotomia</taxon>
        <taxon>Trichoplacea</taxon>
        <taxon>Trichoplacidae</taxon>
        <taxon>Trichoplax</taxon>
    </lineage>
</organism>
<dbReference type="OrthoDB" id="25826at2759"/>
<feature type="active site" description="Proton acceptor" evidence="9">
    <location>
        <position position="256"/>
    </location>
</feature>
<dbReference type="PROSITE" id="PS51349">
    <property type="entry name" value="FMN_HYDROXY_ACID_DH_2"/>
    <property type="match status" value="1"/>
</dbReference>
<dbReference type="InterPro" id="IPR000262">
    <property type="entry name" value="FMN-dep_DH"/>
</dbReference>
<dbReference type="InParanoid" id="B3S7T5"/>
<evidence type="ECO:0000256" key="3">
    <source>
        <dbReference type="ARBA" id="ARBA00022630"/>
    </source>
</evidence>
<feature type="binding site" evidence="10">
    <location>
        <position position="106"/>
    </location>
    <ligand>
        <name>FMN</name>
        <dbReference type="ChEBI" id="CHEBI:58210"/>
    </ligand>
</feature>
<dbReference type="CTD" id="6757529"/>
<evidence type="ECO:0000313" key="13">
    <source>
        <dbReference type="Proteomes" id="UP000009022"/>
    </source>
</evidence>
<feature type="binding site" evidence="10">
    <location>
        <begin position="77"/>
        <end position="79"/>
    </location>
    <ligand>
        <name>FMN</name>
        <dbReference type="ChEBI" id="CHEBI:58210"/>
    </ligand>
</feature>
<evidence type="ECO:0000313" key="12">
    <source>
        <dbReference type="EMBL" id="EDV21349.1"/>
    </source>
</evidence>
<evidence type="ECO:0000256" key="9">
    <source>
        <dbReference type="PIRSR" id="PIRSR000138-1"/>
    </source>
</evidence>
<sequence>MQPLCIRDIEQFASENLSKNALSYYNVGADDEETLRDNVEIFKRIRIRPRMLIDVTNVDLSTTILGRKIEMPIGISPTAMQKLAHPDGEIATAQAAKFMKTCMTLSTYSTTSIEDVGVASGDGLRWFQLYVSPDRELTRNFVHRAERSGFKALVVTVDVPVAGNRRKEIRQGFDLPPHLHLANFSSNSFKGVDTEVENSGWSNNYQMQIDGSITWESISWLQTITSLQVIVKGILTAEDASEAIRRGIKAIWISNHGGRQLDGVPTAIEVLPEIVEAVKEQAEIYVDGGFRLGTDVFKALALGARAVFIGRPILWGLCYNGSDGVKKVLQLLKEELQRTMQLAGCTSIGDITPSSVIYAINFSKI</sequence>
<gene>
    <name evidence="12" type="ORF">TRIADDRAFT_50856</name>
</gene>
<feature type="binding site" evidence="10">
    <location>
        <position position="165"/>
    </location>
    <ligand>
        <name>glyoxylate</name>
        <dbReference type="ChEBI" id="CHEBI:36655"/>
    </ligand>
</feature>
<evidence type="ECO:0000256" key="5">
    <source>
        <dbReference type="ARBA" id="ARBA00023002"/>
    </source>
</evidence>
<evidence type="ECO:0000256" key="6">
    <source>
        <dbReference type="ARBA" id="ARBA00024042"/>
    </source>
</evidence>
<dbReference type="GO" id="GO:0003973">
    <property type="term" value="F:(S)-2-hydroxy-acid oxidase activity"/>
    <property type="evidence" value="ECO:0007669"/>
    <property type="project" value="UniProtKB-EC"/>
</dbReference>
<evidence type="ECO:0000256" key="10">
    <source>
        <dbReference type="PIRSR" id="PIRSR000138-2"/>
    </source>
</evidence>
<dbReference type="InterPro" id="IPR012133">
    <property type="entry name" value="Alpha-hydoxy_acid_DH_FMN"/>
</dbReference>
<dbReference type="STRING" id="10228.B3S7T5"/>
<dbReference type="InterPro" id="IPR037396">
    <property type="entry name" value="FMN_HAD"/>
</dbReference>
<comment type="similarity">
    <text evidence="6">Belongs to the FMN-dependent alpha-hydroxy acid dehydrogenase family.</text>
</comment>
<dbReference type="Pfam" id="PF01070">
    <property type="entry name" value="FMN_dh"/>
    <property type="match status" value="1"/>
</dbReference>
<feature type="binding site" evidence="10">
    <location>
        <position position="259"/>
    </location>
    <ligand>
        <name>glyoxylate</name>
        <dbReference type="ChEBI" id="CHEBI:36655"/>
    </ligand>
</feature>
<dbReference type="AlphaFoldDB" id="B3S7T5"/>
<reference evidence="12 13" key="1">
    <citation type="journal article" date="2008" name="Nature">
        <title>The Trichoplax genome and the nature of placozoans.</title>
        <authorList>
            <person name="Srivastava M."/>
            <person name="Begovic E."/>
            <person name="Chapman J."/>
            <person name="Putnam N.H."/>
            <person name="Hellsten U."/>
            <person name="Kawashima T."/>
            <person name="Kuo A."/>
            <person name="Mitros T."/>
            <person name="Salamov A."/>
            <person name="Carpenter M.L."/>
            <person name="Signorovitch A.Y."/>
            <person name="Moreno M.A."/>
            <person name="Kamm K."/>
            <person name="Grimwood J."/>
            <person name="Schmutz J."/>
            <person name="Shapiro H."/>
            <person name="Grigoriev I.V."/>
            <person name="Buss L.W."/>
            <person name="Schierwater B."/>
            <person name="Dellaporta S.L."/>
            <person name="Rokhsar D.S."/>
        </authorList>
    </citation>
    <scope>NUCLEOTIDE SEQUENCE [LARGE SCALE GENOMIC DNA]</scope>
    <source>
        <strain evidence="12 13">Grell-BS-1999</strain>
    </source>
</reference>
<evidence type="ECO:0000256" key="7">
    <source>
        <dbReference type="ARBA" id="ARBA00029325"/>
    </source>
</evidence>
<keyword evidence="4 10" id="KW-0288">FMN</keyword>
<evidence type="ECO:0000256" key="2">
    <source>
        <dbReference type="ARBA" id="ARBA00013087"/>
    </source>
</evidence>
<dbReference type="Proteomes" id="UP000009022">
    <property type="component" value="Unassembled WGS sequence"/>
</dbReference>
<feature type="binding site" evidence="10">
    <location>
        <begin position="287"/>
        <end position="291"/>
    </location>
    <ligand>
        <name>FMN</name>
        <dbReference type="ChEBI" id="CHEBI:58210"/>
    </ligand>
</feature>
<keyword evidence="5" id="KW-0560">Oxidoreductase</keyword>
<proteinExistence type="inferred from homology"/>
<feature type="domain" description="FMN hydroxy acid dehydrogenase" evidence="11">
    <location>
        <begin position="1"/>
        <end position="361"/>
    </location>
</feature>
<dbReference type="EC" id="1.1.3.15" evidence="2"/>
<keyword evidence="13" id="KW-1185">Reference proteome</keyword>
<dbReference type="GO" id="GO:0005777">
    <property type="term" value="C:peroxisome"/>
    <property type="evidence" value="ECO:0007669"/>
    <property type="project" value="UniProtKB-ARBA"/>
</dbReference>
<dbReference type="KEGG" id="tad:TRIADDRAFT_50856"/>
<feature type="binding site" evidence="10">
    <location>
        <position position="24"/>
    </location>
    <ligand>
        <name>glyoxylate</name>
        <dbReference type="ChEBI" id="CHEBI:36655"/>
    </ligand>
</feature>
<protein>
    <recommendedName>
        <fullName evidence="2">(S)-2-hydroxy-acid oxidase</fullName>
        <ecNumber evidence="2">1.1.3.15</ecNumber>
    </recommendedName>
</protein>
<evidence type="ECO:0000256" key="4">
    <source>
        <dbReference type="ARBA" id="ARBA00022643"/>
    </source>
</evidence>
<feature type="binding site" evidence="10">
    <location>
        <position position="156"/>
    </location>
    <ligand>
        <name>FMN</name>
        <dbReference type="ChEBI" id="CHEBI:58210"/>
    </ligand>
</feature>
<dbReference type="PhylomeDB" id="B3S7T5"/>
<name>B3S7T5_TRIAD</name>
<evidence type="ECO:0000259" key="11">
    <source>
        <dbReference type="PROSITE" id="PS51349"/>
    </source>
</evidence>
<dbReference type="SUPFAM" id="SSF51395">
    <property type="entry name" value="FMN-linked oxidoreductases"/>
    <property type="match status" value="1"/>
</dbReference>
<dbReference type="FunCoup" id="B3S7T5">
    <property type="interactions" value="328"/>
</dbReference>
<dbReference type="RefSeq" id="XP_002116316.1">
    <property type="nucleotide sequence ID" value="XM_002116280.1"/>
</dbReference>
<comment type="catalytic activity">
    <reaction evidence="8">
        <text>2-hydroxyoctanoate + O2 = 2-oxooctanoate + H2O2</text>
        <dbReference type="Rhea" id="RHEA:67940"/>
        <dbReference type="ChEBI" id="CHEBI:15379"/>
        <dbReference type="ChEBI" id="CHEBI:16240"/>
        <dbReference type="ChEBI" id="CHEBI:133514"/>
        <dbReference type="ChEBI" id="CHEBI:176689"/>
    </reaction>
    <physiologicalReaction direction="left-to-right" evidence="8">
        <dbReference type="Rhea" id="RHEA:67941"/>
    </physiologicalReaction>
</comment>
<feature type="binding site" evidence="10">
    <location>
        <position position="130"/>
    </location>
    <ligand>
        <name>FMN</name>
        <dbReference type="ChEBI" id="CHEBI:58210"/>
    </ligand>
</feature>
<dbReference type="OMA" id="WSYVAGG"/>
<dbReference type="eggNOG" id="KOG0538">
    <property type="taxonomic scope" value="Eukaryota"/>
</dbReference>
<feature type="binding site" evidence="10">
    <location>
        <position position="256"/>
    </location>
    <ligand>
        <name>glyoxylate</name>
        <dbReference type="ChEBI" id="CHEBI:36655"/>
    </ligand>
</feature>
<dbReference type="Gene3D" id="3.20.20.70">
    <property type="entry name" value="Aldolase class I"/>
    <property type="match status" value="1"/>
</dbReference>
<comment type="cofactor">
    <cofactor evidence="1">
        <name>FMN</name>
        <dbReference type="ChEBI" id="CHEBI:58210"/>
    </cofactor>
</comment>
<feature type="binding site" evidence="10">
    <location>
        <position position="254"/>
    </location>
    <ligand>
        <name>FMN</name>
        <dbReference type="ChEBI" id="CHEBI:58210"/>
    </ligand>
</feature>
<dbReference type="PIRSF" id="PIRSF000138">
    <property type="entry name" value="Al-hdrx_acd_dh"/>
    <property type="match status" value="1"/>
</dbReference>
<comment type="catalytic activity">
    <reaction evidence="7">
        <text>a (2S)-2-hydroxycarboxylate + O2 = a 2-oxocarboxylate + H2O2</text>
        <dbReference type="Rhea" id="RHEA:16789"/>
        <dbReference type="ChEBI" id="CHEBI:15379"/>
        <dbReference type="ChEBI" id="CHEBI:16240"/>
        <dbReference type="ChEBI" id="CHEBI:35179"/>
        <dbReference type="ChEBI" id="CHEBI:58123"/>
        <dbReference type="EC" id="1.1.3.15"/>
    </reaction>
    <physiologicalReaction direction="left-to-right" evidence="7">
        <dbReference type="Rhea" id="RHEA:16790"/>
    </physiologicalReaction>
</comment>
<dbReference type="InterPro" id="IPR008259">
    <property type="entry name" value="FMN_hydac_DH_AS"/>
</dbReference>
<dbReference type="EMBL" id="DS985254">
    <property type="protein sequence ID" value="EDV21349.1"/>
    <property type="molecule type" value="Genomic_DNA"/>
</dbReference>
<dbReference type="FunFam" id="3.20.20.70:FF:000056">
    <property type="entry name" value="hydroxyacid oxidase 2"/>
    <property type="match status" value="1"/>
</dbReference>
<evidence type="ECO:0000256" key="1">
    <source>
        <dbReference type="ARBA" id="ARBA00001917"/>
    </source>
</evidence>
<dbReference type="PANTHER" id="PTHR10578">
    <property type="entry name" value="S -2-HYDROXY-ACID OXIDASE-RELATED"/>
    <property type="match status" value="1"/>
</dbReference>
<dbReference type="CDD" id="cd02809">
    <property type="entry name" value="alpha_hydroxyacid_oxid_FMN"/>
    <property type="match status" value="1"/>
</dbReference>
<dbReference type="GeneID" id="6757529"/>
<accession>B3S7T5</accession>
<dbReference type="PANTHER" id="PTHR10578:SF107">
    <property type="entry name" value="2-HYDROXYACID OXIDASE 1"/>
    <property type="match status" value="1"/>
</dbReference>
<feature type="binding site" evidence="10">
    <location>
        <begin position="310"/>
        <end position="311"/>
    </location>
    <ligand>
        <name>FMN</name>
        <dbReference type="ChEBI" id="CHEBI:58210"/>
    </ligand>
</feature>
<feature type="binding site" evidence="10">
    <location>
        <position position="128"/>
    </location>
    <ligand>
        <name>FMN</name>
        <dbReference type="ChEBI" id="CHEBI:58210"/>
    </ligand>
</feature>
<dbReference type="InterPro" id="IPR013785">
    <property type="entry name" value="Aldolase_TIM"/>
</dbReference>
<feature type="binding site" evidence="10">
    <location>
        <position position="232"/>
    </location>
    <ligand>
        <name>FMN</name>
        <dbReference type="ChEBI" id="CHEBI:58210"/>
    </ligand>
</feature>
<dbReference type="GO" id="GO:0010181">
    <property type="term" value="F:FMN binding"/>
    <property type="evidence" value="ECO:0007669"/>
    <property type="project" value="InterPro"/>
</dbReference>
<dbReference type="HOGENOM" id="CLU_020639_6_1_1"/>